<gene>
    <name evidence="2" type="ORF">Rhow_004078</name>
</gene>
<dbReference type="Proteomes" id="UP000287519">
    <property type="component" value="Unassembled WGS sequence"/>
</dbReference>
<sequence>MEHVPRVEAEAGGDHHGHREAVQPQSGEQCDQAATSMTTSLSSTTRS</sequence>
<dbReference type="EMBL" id="BHYM01000037">
    <property type="protein sequence ID" value="GCE40435.1"/>
    <property type="molecule type" value="Genomic_DNA"/>
</dbReference>
<protein>
    <submittedName>
        <fullName evidence="2">Uncharacterized protein</fullName>
    </submittedName>
</protein>
<feature type="region of interest" description="Disordered" evidence="1">
    <location>
        <begin position="1"/>
        <end position="47"/>
    </location>
</feature>
<evidence type="ECO:0000313" key="3">
    <source>
        <dbReference type="Proteomes" id="UP000287519"/>
    </source>
</evidence>
<evidence type="ECO:0000256" key="1">
    <source>
        <dbReference type="SAM" id="MobiDB-lite"/>
    </source>
</evidence>
<proteinExistence type="predicted"/>
<comment type="caution">
    <text evidence="2">The sequence shown here is derived from an EMBL/GenBank/DDBJ whole genome shotgun (WGS) entry which is preliminary data.</text>
</comment>
<evidence type="ECO:0000313" key="2">
    <source>
        <dbReference type="EMBL" id="GCE40435.1"/>
    </source>
</evidence>
<keyword evidence="3" id="KW-1185">Reference proteome</keyword>
<accession>A0A402C9Y8</accession>
<dbReference type="AlphaFoldDB" id="A0A402C9Y8"/>
<name>A0A402C9Y8_RHOWR</name>
<organism evidence="2 3">
    <name type="scientific">Rhodococcus wratislaviensis</name>
    <name type="common">Tsukamurella wratislaviensis</name>
    <dbReference type="NCBI Taxonomy" id="44752"/>
    <lineage>
        <taxon>Bacteria</taxon>
        <taxon>Bacillati</taxon>
        <taxon>Actinomycetota</taxon>
        <taxon>Actinomycetes</taxon>
        <taxon>Mycobacteriales</taxon>
        <taxon>Nocardiaceae</taxon>
        <taxon>Rhodococcus</taxon>
    </lineage>
</organism>
<feature type="compositionally biased region" description="Low complexity" evidence="1">
    <location>
        <begin position="35"/>
        <end position="47"/>
    </location>
</feature>
<reference evidence="2 3" key="1">
    <citation type="submission" date="2018-11" db="EMBL/GenBank/DDBJ databases">
        <title>Microbial catabolism of amino acid.</title>
        <authorList>
            <person name="Hibi M."/>
            <person name="Ogawa J."/>
        </authorList>
    </citation>
    <scope>NUCLEOTIDE SEQUENCE [LARGE SCALE GENOMIC DNA]</scope>
    <source>
        <strain evidence="2 3">C31-06</strain>
    </source>
</reference>
<feature type="compositionally biased region" description="Polar residues" evidence="1">
    <location>
        <begin position="23"/>
        <end position="34"/>
    </location>
</feature>
<feature type="compositionally biased region" description="Basic and acidic residues" evidence="1">
    <location>
        <begin position="1"/>
        <end position="21"/>
    </location>
</feature>